<comment type="pathway">
    <text evidence="1 3 4">Cell wall biogenesis; peptidoglycan biosynthesis.</text>
</comment>
<dbReference type="InterPro" id="IPR005761">
    <property type="entry name" value="UDP-N-AcMur-Glu-dNH2Pim_ligase"/>
</dbReference>
<evidence type="ECO:0000256" key="3">
    <source>
        <dbReference type="HAMAP-Rule" id="MF_00208"/>
    </source>
</evidence>
<comment type="caution">
    <text evidence="7">The sequence shown here is derived from an EMBL/GenBank/DDBJ whole genome shotgun (WGS) entry which is preliminary data.</text>
</comment>
<dbReference type="NCBIfam" id="NF010628">
    <property type="entry name" value="PRK14022.1"/>
    <property type="match status" value="1"/>
</dbReference>
<reference evidence="7 8" key="1">
    <citation type="submission" date="2014-06" db="EMBL/GenBank/DDBJ databases">
        <title>Draft genome sequence of the putrescine producing strain Lactococcus lactis subsp cremoris GE214.</title>
        <authorList>
            <person name="Ladero V."/>
            <person name="Linares D.M."/>
            <person name="del Rio B."/>
            <person name="Mayo B."/>
            <person name="Martin M.C."/>
            <person name="Fernandez M."/>
            <person name="Alvarez M.A."/>
        </authorList>
    </citation>
    <scope>NUCLEOTIDE SEQUENCE [LARGE SCALE GENOMIC DNA]</scope>
    <source>
        <strain evidence="7 8">GE214</strain>
    </source>
</reference>
<dbReference type="GO" id="GO:0071555">
    <property type="term" value="P:cell wall organization"/>
    <property type="evidence" value="ECO:0007669"/>
    <property type="project" value="UniProtKB-KW"/>
</dbReference>
<dbReference type="GO" id="GO:0009252">
    <property type="term" value="P:peptidoglycan biosynthetic process"/>
    <property type="evidence" value="ECO:0007669"/>
    <property type="project" value="UniProtKB-UniRule"/>
</dbReference>
<dbReference type="Pfam" id="PF02875">
    <property type="entry name" value="Mur_ligase_C"/>
    <property type="match status" value="1"/>
</dbReference>
<dbReference type="RefSeq" id="WP_042747863.1">
    <property type="nucleotide sequence ID" value="NZ_AZSI01000013.1"/>
</dbReference>
<evidence type="ECO:0000259" key="6">
    <source>
        <dbReference type="Pfam" id="PF08245"/>
    </source>
</evidence>
<feature type="domain" description="Mur ligase central" evidence="6">
    <location>
        <begin position="115"/>
        <end position="310"/>
    </location>
</feature>
<comment type="cofactor">
    <cofactor evidence="3">
        <name>Mg(2+)</name>
        <dbReference type="ChEBI" id="CHEBI:18420"/>
    </cofactor>
</comment>
<proteinExistence type="inferred from homology"/>
<evidence type="ECO:0000259" key="5">
    <source>
        <dbReference type="Pfam" id="PF02875"/>
    </source>
</evidence>
<feature type="binding site" evidence="3">
    <location>
        <begin position="116"/>
        <end position="122"/>
    </location>
    <ligand>
        <name>ATP</name>
        <dbReference type="ChEBI" id="CHEBI:30616"/>
    </ligand>
</feature>
<dbReference type="GO" id="GO:0008360">
    <property type="term" value="P:regulation of cell shape"/>
    <property type="evidence" value="ECO:0007669"/>
    <property type="project" value="UniProtKB-KW"/>
</dbReference>
<dbReference type="PATRIC" id="fig|1415168.3.peg.679"/>
<dbReference type="SUPFAM" id="SSF53623">
    <property type="entry name" value="MurD-like peptide ligases, catalytic domain"/>
    <property type="match status" value="1"/>
</dbReference>
<dbReference type="Pfam" id="PF08245">
    <property type="entry name" value="Mur_ligase_M"/>
    <property type="match status" value="1"/>
</dbReference>
<dbReference type="SUPFAM" id="SSF53244">
    <property type="entry name" value="MurD-like peptide ligases, peptide-binding domain"/>
    <property type="match status" value="1"/>
</dbReference>
<sequence>MIKLEQVVEILKKDNNFREISSAGEYYFNWPKEVNFDQLSYDSRKSTKDTLFFAKGLNFKKEYLTDLEAAFYVSEFDYEVALPAIIVTDVKRAMALIAANFYEFPQNKLKTLALTGTKGKTTSAYFAKAILDKMNGGKTALLSTAQTTLDGQNYFKSELTTPESLDLLEMMAKALENGMTHLVMEVSSQAYKTERVYGLTFDVGVFLNISPDHIGPVEHPTLEDYFYCKRQLLKNSRYFVANAEMNHFAIIKEELNERKIPHAFYGTDSENKIIESKGLHFVTDGSVSGEFDIRLLGRFNQENALATALATKALGASFENIRQGLASAIVPGRMELLTAKNGAHIYIDYAHNGLSLENLVEVVEDHHAGQLFLVLGSTGNKGESRRKDFGQVIENHPRLNVILTTDDSNRENPKTIADEIASFVSRELDFELDREFAIKIAISKTQNSDDAVIIAGKGADMFQLKDGKREPYIGDSPAAQKYL</sequence>
<evidence type="ECO:0000256" key="2">
    <source>
        <dbReference type="ARBA" id="ARBA00005898"/>
    </source>
</evidence>
<organism evidence="7 8">
    <name type="scientific">Lactococcus cremoris subsp. cremoris GE214</name>
    <dbReference type="NCBI Taxonomy" id="1415168"/>
    <lineage>
        <taxon>Bacteria</taxon>
        <taxon>Bacillati</taxon>
        <taxon>Bacillota</taxon>
        <taxon>Bacilli</taxon>
        <taxon>Lactobacillales</taxon>
        <taxon>Streptococcaceae</taxon>
        <taxon>Lactococcus</taxon>
        <taxon>Lactococcus cremoris subsp. cremoris</taxon>
    </lineage>
</organism>
<evidence type="ECO:0000256" key="4">
    <source>
        <dbReference type="RuleBase" id="RU004135"/>
    </source>
</evidence>
<dbReference type="Gene3D" id="3.40.1390.10">
    <property type="entry name" value="MurE/MurF, N-terminal domain"/>
    <property type="match status" value="1"/>
</dbReference>
<keyword evidence="3" id="KW-0547">Nucleotide-binding</keyword>
<feature type="binding site" evidence="3">
    <location>
        <position position="187"/>
    </location>
    <ligand>
        <name>UDP-N-acetyl-alpha-D-muramoyl-L-alanyl-D-glutamate</name>
        <dbReference type="ChEBI" id="CHEBI:83900"/>
    </ligand>
</feature>
<evidence type="ECO:0000313" key="8">
    <source>
        <dbReference type="Proteomes" id="UP000028401"/>
    </source>
</evidence>
<feature type="binding site" evidence="3">
    <location>
        <begin position="160"/>
        <end position="161"/>
    </location>
    <ligand>
        <name>UDP-N-acetyl-alpha-D-muramoyl-L-alanyl-D-glutamate</name>
        <dbReference type="ChEBI" id="CHEBI:83900"/>
    </ligand>
</feature>
<dbReference type="NCBIfam" id="TIGR01085">
    <property type="entry name" value="murE"/>
    <property type="match status" value="1"/>
</dbReference>
<protein>
    <recommendedName>
        <fullName evidence="3">UDP-N-acetylmuramyl-tripeptide synthetase</fullName>
        <ecNumber evidence="3">6.3.2.-</ecNumber>
    </recommendedName>
    <alternativeName>
        <fullName evidence="3">UDP-MurNAc-tripeptide synthetase</fullName>
    </alternativeName>
</protein>
<keyword evidence="3" id="KW-0067">ATP-binding</keyword>
<keyword evidence="3 4" id="KW-0573">Peptidoglycan synthesis</keyword>
<dbReference type="SUPFAM" id="SSF63418">
    <property type="entry name" value="MurE/MurF N-terminal domain"/>
    <property type="match status" value="1"/>
</dbReference>
<dbReference type="GO" id="GO:0000287">
    <property type="term" value="F:magnesium ion binding"/>
    <property type="evidence" value="ECO:0007669"/>
    <property type="project" value="UniProtKB-UniRule"/>
</dbReference>
<dbReference type="InterPro" id="IPR004101">
    <property type="entry name" value="Mur_ligase_C"/>
</dbReference>
<keyword evidence="3 4" id="KW-0133">Cell shape</keyword>
<accession>A0A084AD03</accession>
<keyword evidence="3 4" id="KW-0961">Cell wall biogenesis/degradation</keyword>
<dbReference type="HAMAP" id="MF_00208">
    <property type="entry name" value="MurE"/>
    <property type="match status" value="1"/>
</dbReference>
<keyword evidence="3" id="KW-0460">Magnesium</keyword>
<keyword evidence="3 4" id="KW-0132">Cell division</keyword>
<dbReference type="AlphaFoldDB" id="A0A084AD03"/>
<dbReference type="Gene3D" id="3.90.190.20">
    <property type="entry name" value="Mur ligase, C-terminal domain"/>
    <property type="match status" value="1"/>
</dbReference>
<dbReference type="InterPro" id="IPR036615">
    <property type="entry name" value="Mur_ligase_C_dom_sf"/>
</dbReference>
<dbReference type="PANTHER" id="PTHR23135:SF4">
    <property type="entry name" value="UDP-N-ACETYLMURAMOYL-L-ALANYL-D-GLUTAMATE--2,6-DIAMINOPIMELATE LIGASE MURE HOMOLOG, CHLOROPLASTIC"/>
    <property type="match status" value="1"/>
</dbReference>
<feature type="domain" description="Mur ligase C-terminal" evidence="5">
    <location>
        <begin position="332"/>
        <end position="458"/>
    </location>
</feature>
<gene>
    <name evidence="3" type="primary">murE</name>
    <name evidence="7" type="ORF">U725_00642</name>
</gene>
<dbReference type="PANTHER" id="PTHR23135">
    <property type="entry name" value="MUR LIGASE FAMILY MEMBER"/>
    <property type="match status" value="1"/>
</dbReference>
<dbReference type="EMBL" id="AZSI01000013">
    <property type="protein sequence ID" value="KEY63182.1"/>
    <property type="molecule type" value="Genomic_DNA"/>
</dbReference>
<dbReference type="GO" id="GO:0051301">
    <property type="term" value="P:cell division"/>
    <property type="evidence" value="ECO:0007669"/>
    <property type="project" value="UniProtKB-KW"/>
</dbReference>
<evidence type="ECO:0000313" key="7">
    <source>
        <dbReference type="EMBL" id="KEY63182.1"/>
    </source>
</evidence>
<dbReference type="InterPro" id="IPR036565">
    <property type="entry name" value="Mur-like_cat_sf"/>
</dbReference>
<comment type="similarity">
    <text evidence="2 3">Belongs to the MurCDEF family. MurE subfamily.</text>
</comment>
<keyword evidence="3 4" id="KW-0131">Cell cycle</keyword>
<feature type="binding site" evidence="3">
    <location>
        <position position="43"/>
    </location>
    <ligand>
        <name>UDP-N-acetyl-alpha-D-muramoyl-L-alanyl-D-glutamate</name>
        <dbReference type="ChEBI" id="CHEBI:83900"/>
    </ligand>
</feature>
<name>A0A084AD03_LACLC</name>
<dbReference type="EC" id="6.3.2.-" evidence="3"/>
<keyword evidence="3" id="KW-0436">Ligase</keyword>
<dbReference type="GO" id="GO:0005737">
    <property type="term" value="C:cytoplasm"/>
    <property type="evidence" value="ECO:0007669"/>
    <property type="project" value="UniProtKB-SubCell"/>
</dbReference>
<dbReference type="InterPro" id="IPR035911">
    <property type="entry name" value="MurE/MurF_N"/>
</dbReference>
<dbReference type="InterPro" id="IPR013221">
    <property type="entry name" value="Mur_ligase_cen"/>
</dbReference>
<keyword evidence="3" id="KW-0963">Cytoplasm</keyword>
<dbReference type="NCBIfam" id="NF001131">
    <property type="entry name" value="PRK00139.2-5"/>
    <property type="match status" value="1"/>
</dbReference>
<evidence type="ECO:0000256" key="1">
    <source>
        <dbReference type="ARBA" id="ARBA00004752"/>
    </source>
</evidence>
<comment type="subcellular location">
    <subcellularLocation>
        <location evidence="3 4">Cytoplasm</location>
    </subcellularLocation>
</comment>
<comment type="function">
    <text evidence="3">Catalyzes the addition of an amino acid to the nucleotide precursor UDP-N-acetylmuramoyl-L-alanyl-D-glutamate (UMAG) in the biosynthesis of bacterial cell-wall peptidoglycan.</text>
</comment>
<dbReference type="GO" id="GO:0016881">
    <property type="term" value="F:acid-amino acid ligase activity"/>
    <property type="evidence" value="ECO:0007669"/>
    <property type="project" value="UniProtKB-UniRule"/>
</dbReference>
<comment type="PTM">
    <text evidence="3">Carboxylation is probably crucial for Mg(2+) binding and, consequently, for the gamma-phosphate positioning of ATP.</text>
</comment>
<dbReference type="UniPathway" id="UPA00219"/>
<comment type="caution">
    <text evidence="3">Lacks conserved residue(s) required for the propagation of feature annotation.</text>
</comment>
<feature type="modified residue" description="N6-carboxylysine" evidence="3">
    <location>
        <position position="229"/>
    </location>
</feature>
<dbReference type="Proteomes" id="UP000028401">
    <property type="component" value="Unassembled WGS sequence"/>
</dbReference>
<dbReference type="GO" id="GO:0005524">
    <property type="term" value="F:ATP binding"/>
    <property type="evidence" value="ECO:0007669"/>
    <property type="project" value="UniProtKB-UniRule"/>
</dbReference>
<feature type="binding site" evidence="3">
    <location>
        <position position="195"/>
    </location>
    <ligand>
        <name>UDP-N-acetyl-alpha-D-muramoyl-L-alanyl-D-glutamate</name>
        <dbReference type="ChEBI" id="CHEBI:83900"/>
    </ligand>
</feature>
<dbReference type="Gene3D" id="3.40.1190.10">
    <property type="entry name" value="Mur-like, catalytic domain"/>
    <property type="match status" value="1"/>
</dbReference>